<dbReference type="AlphaFoldDB" id="A0A559KFZ2"/>
<sequence length="110" mass="12130">MEIRWTIFLLILGSAAVTVVPRVAPLMLLSRLQLPTWLLRFLSYVPITIMAALVGQELFASHGGEGFQLLANKGELVAAAVTFAVAILTRSLMLTVVVGVVCMWLLRRFF</sequence>
<evidence type="ECO:0000256" key="1">
    <source>
        <dbReference type="SAM" id="Phobius"/>
    </source>
</evidence>
<protein>
    <submittedName>
        <fullName evidence="2">AzlD domain-containing protein</fullName>
    </submittedName>
</protein>
<keyword evidence="1" id="KW-0472">Membrane</keyword>
<dbReference type="InterPro" id="IPR008407">
    <property type="entry name" value="Brnchd-chn_aa_trnsp_AzlD"/>
</dbReference>
<dbReference type="EMBL" id="VNJI01000005">
    <property type="protein sequence ID" value="TVY11018.1"/>
    <property type="molecule type" value="Genomic_DNA"/>
</dbReference>
<dbReference type="Proteomes" id="UP000317036">
    <property type="component" value="Unassembled WGS sequence"/>
</dbReference>
<feature type="transmembrane region" description="Helical" evidence="1">
    <location>
        <begin position="37"/>
        <end position="56"/>
    </location>
</feature>
<accession>A0A559KFZ2</accession>
<dbReference type="Pfam" id="PF05437">
    <property type="entry name" value="AzlD"/>
    <property type="match status" value="1"/>
</dbReference>
<dbReference type="OrthoDB" id="7870017at2"/>
<gene>
    <name evidence="2" type="ORF">FPZ49_05980</name>
</gene>
<feature type="transmembrane region" description="Helical" evidence="1">
    <location>
        <begin position="6"/>
        <end position="25"/>
    </location>
</feature>
<comment type="caution">
    <text evidence="2">The sequence shown here is derived from an EMBL/GenBank/DDBJ whole genome shotgun (WGS) entry which is preliminary data.</text>
</comment>
<keyword evidence="3" id="KW-1185">Reference proteome</keyword>
<keyword evidence="1" id="KW-0812">Transmembrane</keyword>
<evidence type="ECO:0000313" key="2">
    <source>
        <dbReference type="EMBL" id="TVY11018.1"/>
    </source>
</evidence>
<name>A0A559KFZ2_9BACL</name>
<proteinExistence type="predicted"/>
<keyword evidence="1" id="KW-1133">Transmembrane helix</keyword>
<reference evidence="2 3" key="1">
    <citation type="submission" date="2019-07" db="EMBL/GenBank/DDBJ databases">
        <authorList>
            <person name="Kim J."/>
        </authorList>
    </citation>
    <scope>NUCLEOTIDE SEQUENCE [LARGE SCALE GENOMIC DNA]</scope>
    <source>
        <strain evidence="2 3">JC52</strain>
    </source>
</reference>
<evidence type="ECO:0000313" key="3">
    <source>
        <dbReference type="Proteomes" id="UP000317036"/>
    </source>
</evidence>
<organism evidence="2 3">
    <name type="scientific">Paenibacillus cremeus</name>
    <dbReference type="NCBI Taxonomy" id="2163881"/>
    <lineage>
        <taxon>Bacteria</taxon>
        <taxon>Bacillati</taxon>
        <taxon>Bacillota</taxon>
        <taxon>Bacilli</taxon>
        <taxon>Bacillales</taxon>
        <taxon>Paenibacillaceae</taxon>
        <taxon>Paenibacillus</taxon>
    </lineage>
</organism>
<feature type="transmembrane region" description="Helical" evidence="1">
    <location>
        <begin position="76"/>
        <end position="106"/>
    </location>
</feature>
<dbReference type="RefSeq" id="WP_144844503.1">
    <property type="nucleotide sequence ID" value="NZ_VNJI01000005.1"/>
</dbReference>